<evidence type="ECO:0000256" key="5">
    <source>
        <dbReference type="ARBA" id="ARBA00023187"/>
    </source>
</evidence>
<feature type="domain" description="Helicase ATP-binding" evidence="7">
    <location>
        <begin position="36"/>
        <end position="197"/>
    </location>
</feature>
<dbReference type="InterPro" id="IPR011545">
    <property type="entry name" value="DEAD/DEAH_box_helicase_dom"/>
</dbReference>
<keyword evidence="4" id="KW-0547">Nucleotide-binding</keyword>
<dbReference type="InterPro" id="IPR014001">
    <property type="entry name" value="Helicase_ATP-bd"/>
</dbReference>
<dbReference type="PANTHER" id="PTHR18934:SF109">
    <property type="entry name" value="ATP-DEPENDENT RNA HELICASE DHX15 HOMOLOG"/>
    <property type="match status" value="1"/>
</dbReference>
<reference evidence="8 9" key="1">
    <citation type="submission" date="2023-01" db="EMBL/GenBank/DDBJ databases">
        <title>Analysis of 21 Apiospora genomes using comparative genomics revels a genus with tremendous synthesis potential of carbohydrate active enzymes and secondary metabolites.</title>
        <authorList>
            <person name="Sorensen T."/>
        </authorList>
    </citation>
    <scope>NUCLEOTIDE SEQUENCE [LARGE SCALE GENOMIC DNA]</scope>
    <source>
        <strain evidence="8 9">CBS 83171</strain>
    </source>
</reference>
<keyword evidence="2" id="KW-0507">mRNA processing</keyword>
<dbReference type="PANTHER" id="PTHR18934">
    <property type="entry name" value="ATP-DEPENDENT RNA HELICASE"/>
    <property type="match status" value="1"/>
</dbReference>
<keyword evidence="4" id="KW-0347">Helicase</keyword>
<evidence type="ECO:0000256" key="1">
    <source>
        <dbReference type="ARBA" id="ARBA00012552"/>
    </source>
</evidence>
<keyword evidence="9" id="KW-1185">Reference proteome</keyword>
<evidence type="ECO:0000256" key="2">
    <source>
        <dbReference type="ARBA" id="ARBA00022664"/>
    </source>
</evidence>
<dbReference type="EC" id="3.6.4.13" evidence="1"/>
<dbReference type="PROSITE" id="PS51192">
    <property type="entry name" value="HELICASE_ATP_BIND_1"/>
    <property type="match status" value="1"/>
</dbReference>
<proteinExistence type="predicted"/>
<comment type="caution">
    <text evidence="8">The sequence shown here is derived from an EMBL/GenBank/DDBJ whole genome shotgun (WGS) entry which is preliminary data.</text>
</comment>
<dbReference type="SMART" id="SM00487">
    <property type="entry name" value="DEXDc"/>
    <property type="match status" value="1"/>
</dbReference>
<accession>A0ABR1UZE8</accession>
<evidence type="ECO:0000256" key="3">
    <source>
        <dbReference type="ARBA" id="ARBA00022801"/>
    </source>
</evidence>
<evidence type="ECO:0000313" key="8">
    <source>
        <dbReference type="EMBL" id="KAK8064319.1"/>
    </source>
</evidence>
<evidence type="ECO:0000256" key="4">
    <source>
        <dbReference type="ARBA" id="ARBA00022806"/>
    </source>
</evidence>
<dbReference type="Gene3D" id="3.40.50.300">
    <property type="entry name" value="P-loop containing nucleotide triphosphate hydrolases"/>
    <property type="match status" value="1"/>
</dbReference>
<dbReference type="EMBL" id="JAQQWM010000005">
    <property type="protein sequence ID" value="KAK8064319.1"/>
    <property type="molecule type" value="Genomic_DNA"/>
</dbReference>
<organism evidence="8 9">
    <name type="scientific">Apiospora saccharicola</name>
    <dbReference type="NCBI Taxonomy" id="335842"/>
    <lineage>
        <taxon>Eukaryota</taxon>
        <taxon>Fungi</taxon>
        <taxon>Dikarya</taxon>
        <taxon>Ascomycota</taxon>
        <taxon>Pezizomycotina</taxon>
        <taxon>Sordariomycetes</taxon>
        <taxon>Xylariomycetidae</taxon>
        <taxon>Amphisphaeriales</taxon>
        <taxon>Apiosporaceae</taxon>
        <taxon>Apiospora</taxon>
    </lineage>
</organism>
<gene>
    <name evidence="8" type="ORF">PG996_008971</name>
</gene>
<keyword evidence="3" id="KW-0378">Hydrolase</keyword>
<dbReference type="Proteomes" id="UP001446871">
    <property type="component" value="Unassembled WGS sequence"/>
</dbReference>
<dbReference type="Pfam" id="PF00270">
    <property type="entry name" value="DEAD"/>
    <property type="match status" value="1"/>
</dbReference>
<name>A0ABR1UZE8_9PEZI</name>
<dbReference type="CDD" id="cd17917">
    <property type="entry name" value="DEXHc_RHA-like"/>
    <property type="match status" value="1"/>
</dbReference>
<keyword evidence="5" id="KW-0508">mRNA splicing</keyword>
<dbReference type="InterPro" id="IPR027417">
    <property type="entry name" value="P-loop_NTPase"/>
</dbReference>
<evidence type="ECO:0000313" key="9">
    <source>
        <dbReference type="Proteomes" id="UP001446871"/>
    </source>
</evidence>
<comment type="catalytic activity">
    <reaction evidence="6">
        <text>ATP + H2O = ADP + phosphate + H(+)</text>
        <dbReference type="Rhea" id="RHEA:13065"/>
        <dbReference type="ChEBI" id="CHEBI:15377"/>
        <dbReference type="ChEBI" id="CHEBI:15378"/>
        <dbReference type="ChEBI" id="CHEBI:30616"/>
        <dbReference type="ChEBI" id="CHEBI:43474"/>
        <dbReference type="ChEBI" id="CHEBI:456216"/>
        <dbReference type="EC" id="3.6.4.13"/>
    </reaction>
</comment>
<evidence type="ECO:0000256" key="6">
    <source>
        <dbReference type="ARBA" id="ARBA00047984"/>
    </source>
</evidence>
<dbReference type="SUPFAM" id="SSF52540">
    <property type="entry name" value="P-loop containing nucleoside triphosphate hydrolases"/>
    <property type="match status" value="1"/>
</dbReference>
<protein>
    <recommendedName>
        <fullName evidence="1">RNA helicase</fullName>
        <ecNumber evidence="1">3.6.4.13</ecNumber>
    </recommendedName>
</protein>
<sequence length="197" mass="22272">MESSNPLNRKPFSAAYRNLLKQRRQFPVYQARQQLLDLYHTAQVLVLTSDTASGKTTQVPQFVLYDDLASPKQIVCTQPRRLATTTVAERVSQECDVNLGQEVGYKIRFDDKTTKGVTRLTYITDGVLTKLATTDGLFSPFRCVIIDEAHERSVNTNVLLALLKKAVHKRNDLKVVVMSATMQGEKFARYFDGAQRL</sequence>
<evidence type="ECO:0000259" key="7">
    <source>
        <dbReference type="PROSITE" id="PS51192"/>
    </source>
</evidence>
<keyword evidence="4" id="KW-0067">ATP-binding</keyword>